<proteinExistence type="predicted"/>
<gene>
    <name evidence="1" type="ORF">ThidrDRAFT_2679</name>
</gene>
<dbReference type="SUPFAM" id="SSF109604">
    <property type="entry name" value="HD-domain/PDEase-like"/>
    <property type="match status" value="1"/>
</dbReference>
<evidence type="ECO:0000313" key="2">
    <source>
        <dbReference type="Proteomes" id="UP000004200"/>
    </source>
</evidence>
<comment type="caution">
    <text evidence="1">The sequence shown here is derived from an EMBL/GenBank/DDBJ whole genome shotgun (WGS) entry which is preliminary data.</text>
</comment>
<evidence type="ECO:0000313" key="1">
    <source>
        <dbReference type="EMBL" id="EGV30478.1"/>
    </source>
</evidence>
<reference evidence="1 2" key="1">
    <citation type="submission" date="2011-06" db="EMBL/GenBank/DDBJ databases">
        <title>The draft genome of Thiorhodococcus drewsii AZ1.</title>
        <authorList>
            <consortium name="US DOE Joint Genome Institute (JGI-PGF)"/>
            <person name="Lucas S."/>
            <person name="Han J."/>
            <person name="Lapidus A."/>
            <person name="Cheng J.-F."/>
            <person name="Goodwin L."/>
            <person name="Pitluck S."/>
            <person name="Peters L."/>
            <person name="Land M.L."/>
            <person name="Hauser L."/>
            <person name="Vogl K."/>
            <person name="Liu Z."/>
            <person name="Imhoff J."/>
            <person name="Thiel V."/>
            <person name="Frigaard N.-U."/>
            <person name="Bryant D.A."/>
            <person name="Woyke T.J."/>
        </authorList>
    </citation>
    <scope>NUCLEOTIDE SEQUENCE [LARGE SCALE GENOMIC DNA]</scope>
    <source>
        <strain evidence="1 2">AZ1</strain>
    </source>
</reference>
<dbReference type="Proteomes" id="UP000004200">
    <property type="component" value="Unassembled WGS sequence"/>
</dbReference>
<organism evidence="1 2">
    <name type="scientific">Thiorhodococcus drewsii AZ1</name>
    <dbReference type="NCBI Taxonomy" id="765913"/>
    <lineage>
        <taxon>Bacteria</taxon>
        <taxon>Pseudomonadati</taxon>
        <taxon>Pseudomonadota</taxon>
        <taxon>Gammaproteobacteria</taxon>
        <taxon>Chromatiales</taxon>
        <taxon>Chromatiaceae</taxon>
        <taxon>Thiorhodococcus</taxon>
    </lineage>
</organism>
<dbReference type="AlphaFoldDB" id="G2E316"/>
<accession>G2E316</accession>
<keyword evidence="2" id="KW-1185">Reference proteome</keyword>
<name>G2E316_9GAMM</name>
<dbReference type="Pfam" id="PF12917">
    <property type="entry name" value="YfbR-like"/>
    <property type="match status" value="1"/>
</dbReference>
<protein>
    <recommendedName>
        <fullName evidence="3">Metal dependent phosphohydrolase</fullName>
    </recommendedName>
</protein>
<dbReference type="EMBL" id="AFWT01000018">
    <property type="protein sequence ID" value="EGV30478.1"/>
    <property type="molecule type" value="Genomic_DNA"/>
</dbReference>
<dbReference type="eggNOG" id="COG1896">
    <property type="taxonomic scope" value="Bacteria"/>
</dbReference>
<dbReference type="STRING" id="765913.ThidrDRAFT_2679"/>
<sequence>MLHAAHTTIKSVATARSRSYIHQRVTMNDMKLNMQDIARSGHVTRWHSVRCARSQTLAEHHYLVTMIARELMIRILGDELPAETRLQALEYALTHDAPELLTGDLPSPLKHRIAEITGANDPLVRIEREIAPEIAARKSALEGSALALIIKLADLMDGCLFIHEEGIGRHAALVAQKSEAALRQKTEEAQKTFSHLDWSPVMELYSQMRGESGADNRLLFERAQPTG</sequence>
<dbReference type="Gene3D" id="1.10.3210.10">
    <property type="entry name" value="Hypothetical protein af1432"/>
    <property type="match status" value="1"/>
</dbReference>
<evidence type="ECO:0008006" key="3">
    <source>
        <dbReference type="Google" id="ProtNLM"/>
    </source>
</evidence>